<dbReference type="AlphaFoldDB" id="A0A2P2R530"/>
<sequence>MQPNDYFFFRMICTKTSTQFLFLTISHCQAPSLTLSVVPSIA</sequence>
<evidence type="ECO:0000313" key="1">
    <source>
        <dbReference type="EMBL" id="MBX74389.1"/>
    </source>
</evidence>
<reference evidence="1" key="1">
    <citation type="submission" date="2018-02" db="EMBL/GenBank/DDBJ databases">
        <title>Rhizophora mucronata_Transcriptome.</title>
        <authorList>
            <person name="Meera S.P."/>
            <person name="Sreeshan A."/>
            <person name="Augustine A."/>
        </authorList>
    </citation>
    <scope>NUCLEOTIDE SEQUENCE</scope>
    <source>
        <tissue evidence="1">Leaf</tissue>
    </source>
</reference>
<dbReference type="EMBL" id="GGEC01093905">
    <property type="protein sequence ID" value="MBX74389.1"/>
    <property type="molecule type" value="Transcribed_RNA"/>
</dbReference>
<proteinExistence type="predicted"/>
<accession>A0A2P2R530</accession>
<organism evidence="1">
    <name type="scientific">Rhizophora mucronata</name>
    <name type="common">Asiatic mangrove</name>
    <dbReference type="NCBI Taxonomy" id="61149"/>
    <lineage>
        <taxon>Eukaryota</taxon>
        <taxon>Viridiplantae</taxon>
        <taxon>Streptophyta</taxon>
        <taxon>Embryophyta</taxon>
        <taxon>Tracheophyta</taxon>
        <taxon>Spermatophyta</taxon>
        <taxon>Magnoliopsida</taxon>
        <taxon>eudicotyledons</taxon>
        <taxon>Gunneridae</taxon>
        <taxon>Pentapetalae</taxon>
        <taxon>rosids</taxon>
        <taxon>fabids</taxon>
        <taxon>Malpighiales</taxon>
        <taxon>Rhizophoraceae</taxon>
        <taxon>Rhizophora</taxon>
    </lineage>
</organism>
<name>A0A2P2R530_RHIMU</name>
<protein>
    <submittedName>
        <fullName evidence="1">Uncharacterized protein</fullName>
    </submittedName>
</protein>